<evidence type="ECO:0000313" key="4">
    <source>
        <dbReference type="Proteomes" id="UP000430564"/>
    </source>
</evidence>
<comment type="caution">
    <text evidence="3">The sequence shown here is derived from an EMBL/GenBank/DDBJ whole genome shotgun (WGS) entry which is preliminary data.</text>
</comment>
<sequence>MLTQRPTPAFLSQEAARRLPRFALFLLLGAFILSGLWSQDLWTLRDAETFGISRSMLSGGLSAWLLPEVSGMPVSAGPVSGWIAAVFTALFSGLAGEVGAYRLASLFWFALTTASLWYGAYRLARRNEAQPVAFAFGGQAEPRNYGRAVADCAVLLFVATFGIVARQHEPIAGTALLSFAALNFFGIAMTLKRPVAGAFLSGLACGFAAITSAVTAGLWLLCATIIVHAFARTFPGSRDRRILSALAGTALPVVLWAGAAFLLYPEAAAVWFEKWATHQAEFFDLASSHTVLWLLRTSVWFLCPAWPLALWALYSWRRQLDRSQILIPAALVLTAAGAGLFTEEGAAELLLLISVPGLMTLAAFGLITLRQSRENLLDWFAISVFSVTLIALWLYWLASMLGFPPKMAHSIAMLSPGFEPTFGWGALTGFAACVIWVVFVAWRLTHRPIVVWRGPWLSAAGMTATAITFLGLWHPAIDIARSYKAPALETASEAKRLTGEASPLIEGNLLSPGIRTVFTLHGGIHFAPAGEGAKLRLVRYRGSDVPQEALTPPISRPHTDEAFTLVPGRNR</sequence>
<evidence type="ECO:0000313" key="3">
    <source>
        <dbReference type="EMBL" id="KAB7663059.1"/>
    </source>
</evidence>
<name>A0A6I1EVZ1_9BURK</name>
<reference evidence="3 4" key="1">
    <citation type="submission" date="2019-10" db="EMBL/GenBank/DDBJ databases">
        <title>Genome diversity of Sutterella seckii.</title>
        <authorList>
            <person name="Chaplin A.V."/>
            <person name="Sokolova S.R."/>
            <person name="Mosin K.A."/>
            <person name="Ivanova E.L."/>
            <person name="Kochetkova T.O."/>
            <person name="Goltsov A.Y."/>
            <person name="Trofimov D.Y."/>
            <person name="Efimov B.A."/>
        </authorList>
    </citation>
    <scope>NUCLEOTIDE SEQUENCE [LARGE SCALE GENOMIC DNA]</scope>
    <source>
        <strain evidence="3 4">ASD393</strain>
    </source>
</reference>
<feature type="transmembrane region" description="Helical" evidence="2">
    <location>
        <begin position="454"/>
        <end position="473"/>
    </location>
</feature>
<feature type="region of interest" description="Disordered" evidence="1">
    <location>
        <begin position="552"/>
        <end position="571"/>
    </location>
</feature>
<organism evidence="3 4">
    <name type="scientific">Sutterella seckii</name>
    <dbReference type="NCBI Taxonomy" id="1944635"/>
    <lineage>
        <taxon>Bacteria</taxon>
        <taxon>Pseudomonadati</taxon>
        <taxon>Pseudomonadota</taxon>
        <taxon>Betaproteobacteria</taxon>
        <taxon>Burkholderiales</taxon>
        <taxon>Sutterellaceae</taxon>
        <taxon>Sutterella</taxon>
    </lineage>
</organism>
<dbReference type="Proteomes" id="UP000430564">
    <property type="component" value="Unassembled WGS sequence"/>
</dbReference>
<feature type="transmembrane region" description="Helical" evidence="2">
    <location>
        <begin position="144"/>
        <end position="164"/>
    </location>
</feature>
<keyword evidence="2" id="KW-1133">Transmembrane helix</keyword>
<dbReference type="RefSeq" id="WP_152157331.1">
    <property type="nucleotide sequence ID" value="NZ_WEHX01000002.1"/>
</dbReference>
<feature type="transmembrane region" description="Helical" evidence="2">
    <location>
        <begin position="293"/>
        <end position="313"/>
    </location>
</feature>
<feature type="transmembrane region" description="Helical" evidence="2">
    <location>
        <begin position="422"/>
        <end position="442"/>
    </location>
</feature>
<dbReference type="AlphaFoldDB" id="A0A6I1EVZ1"/>
<feature type="transmembrane region" description="Helical" evidence="2">
    <location>
        <begin position="242"/>
        <end position="264"/>
    </location>
</feature>
<proteinExistence type="predicted"/>
<feature type="transmembrane region" description="Helical" evidence="2">
    <location>
        <begin position="74"/>
        <end position="94"/>
    </location>
</feature>
<accession>A0A6I1EVZ1</accession>
<feature type="transmembrane region" description="Helical" evidence="2">
    <location>
        <begin position="376"/>
        <end position="398"/>
    </location>
</feature>
<feature type="transmembrane region" description="Helical" evidence="2">
    <location>
        <begin position="106"/>
        <end position="124"/>
    </location>
</feature>
<dbReference type="EMBL" id="WEHX01000002">
    <property type="protein sequence ID" value="KAB7663059.1"/>
    <property type="molecule type" value="Genomic_DNA"/>
</dbReference>
<evidence type="ECO:0008006" key="5">
    <source>
        <dbReference type="Google" id="ProtNLM"/>
    </source>
</evidence>
<feature type="transmembrane region" description="Helical" evidence="2">
    <location>
        <begin position="325"/>
        <end position="343"/>
    </location>
</feature>
<evidence type="ECO:0000256" key="2">
    <source>
        <dbReference type="SAM" id="Phobius"/>
    </source>
</evidence>
<feature type="transmembrane region" description="Helical" evidence="2">
    <location>
        <begin position="349"/>
        <end position="369"/>
    </location>
</feature>
<evidence type="ECO:0000256" key="1">
    <source>
        <dbReference type="SAM" id="MobiDB-lite"/>
    </source>
</evidence>
<keyword evidence="2" id="KW-0472">Membrane</keyword>
<protein>
    <recommendedName>
        <fullName evidence="5">Glycosyltransferase family 39 protein</fullName>
    </recommendedName>
</protein>
<feature type="transmembrane region" description="Helical" evidence="2">
    <location>
        <begin position="197"/>
        <end position="230"/>
    </location>
</feature>
<gene>
    <name evidence="3" type="ORF">GBM95_00720</name>
</gene>
<feature type="transmembrane region" description="Helical" evidence="2">
    <location>
        <begin position="171"/>
        <end position="191"/>
    </location>
</feature>
<dbReference type="OrthoDB" id="8556356at2"/>
<keyword evidence="2" id="KW-0812">Transmembrane</keyword>